<dbReference type="SUPFAM" id="SSF55048">
    <property type="entry name" value="Probable ACP-binding domain of malonyl-CoA ACP transacylase"/>
    <property type="match status" value="1"/>
</dbReference>
<comment type="function">
    <text evidence="15">Part of the PpsABCDE complex involved in the biosynthesis of the lipid core common to phthiocerols and phenolphthiocerols by successive additions of malonyl-CoA or methylmalonyl-CoA extender units. PpsA can accept as substrate the activated forms of either icosanoyl (C20), docosanoyl (C22) or lignoceroyl (C24) groups from FadD26, or a (4-hydroxyphenyl)-C17 or (4-hydroxyphenyl)-C19 fatty acyl from FadD29. PpsA initiates the biosynthesis and extends its substrate using a malonyl-CoA extender unit. The PpsB and PpsC proteins add the second and third malonyl-CoA extender units. PpsD adds an (R)-methylmalonyl unit and PpsE adds a second (R)-methylmalonyl unit. The incorporation of the methylmalonyl units results in formation of two branched methyl groups in the elongated product.</text>
</comment>
<dbReference type="InterPro" id="IPR016035">
    <property type="entry name" value="Acyl_Trfase/lysoPLipase"/>
</dbReference>
<dbReference type="PROSITE" id="PS00012">
    <property type="entry name" value="PHOSPHOPANTETHEINE"/>
    <property type="match status" value="1"/>
</dbReference>
<evidence type="ECO:0000256" key="3">
    <source>
        <dbReference type="ARBA" id="ARBA00022450"/>
    </source>
</evidence>
<dbReference type="EC" id="2.3.1.292" evidence="16"/>
<dbReference type="Pfam" id="PF00698">
    <property type="entry name" value="Acyl_transf_1"/>
    <property type="match status" value="1"/>
</dbReference>
<dbReference type="GO" id="GO:0031177">
    <property type="term" value="F:phosphopantetheine binding"/>
    <property type="evidence" value="ECO:0007669"/>
    <property type="project" value="InterPro"/>
</dbReference>
<evidence type="ECO:0000256" key="7">
    <source>
        <dbReference type="ARBA" id="ARBA00022857"/>
    </source>
</evidence>
<dbReference type="InterPro" id="IPR050091">
    <property type="entry name" value="PKS_NRPS_Biosynth_Enz"/>
</dbReference>
<dbReference type="Gene3D" id="3.40.50.720">
    <property type="entry name" value="NAD(P)-binding Rossmann-like Domain"/>
    <property type="match status" value="2"/>
</dbReference>
<dbReference type="EMBL" id="BMHV01000003">
    <property type="protein sequence ID" value="GGF55267.1"/>
    <property type="molecule type" value="Genomic_DNA"/>
</dbReference>
<dbReference type="InterPro" id="IPR016036">
    <property type="entry name" value="Malonyl_transacylase_ACP-bd"/>
</dbReference>
<dbReference type="Pfam" id="PF00109">
    <property type="entry name" value="ketoacyl-synt"/>
    <property type="match status" value="1"/>
</dbReference>
<evidence type="ECO:0000256" key="13">
    <source>
        <dbReference type="ARBA" id="ARBA00052119"/>
    </source>
</evidence>
<dbReference type="InterPro" id="IPR016039">
    <property type="entry name" value="Thiolase-like"/>
</dbReference>
<dbReference type="Pfam" id="PF02801">
    <property type="entry name" value="Ketoacyl-synt_C"/>
    <property type="match status" value="1"/>
</dbReference>
<keyword evidence="7" id="KW-0521">NADP</keyword>
<keyword evidence="4" id="KW-0597">Phosphoprotein</keyword>
<evidence type="ECO:0000256" key="12">
    <source>
        <dbReference type="ARBA" id="ARBA00051971"/>
    </source>
</evidence>
<dbReference type="GO" id="GO:0006633">
    <property type="term" value="P:fatty acid biosynthetic process"/>
    <property type="evidence" value="ECO:0007669"/>
    <property type="project" value="InterPro"/>
</dbReference>
<dbReference type="SUPFAM" id="SSF52151">
    <property type="entry name" value="FabD/lysophospholipase-like"/>
    <property type="match status" value="1"/>
</dbReference>
<comment type="catalytic activity">
    <reaction evidence="14">
        <text>icosanoyl-[(phenol)carboxyphthiodiolenone synthase] + 2 (S)-methylmalonyl-CoA + 3 malonyl-CoA + 5 NADPH + 10 H(+) = C32-carboxyphthiodiolenone-[(phenol)carboxyphthiodiolenone synthase] + 5 CO2 + 5 NADP(+) + 5 CoA + 2 H2O</text>
        <dbReference type="Rhea" id="RHEA:57748"/>
        <dbReference type="Rhea" id="RHEA-COMP:14985"/>
        <dbReference type="Rhea" id="RHEA-COMP:14986"/>
        <dbReference type="ChEBI" id="CHEBI:15377"/>
        <dbReference type="ChEBI" id="CHEBI:15378"/>
        <dbReference type="ChEBI" id="CHEBI:16526"/>
        <dbReference type="ChEBI" id="CHEBI:57287"/>
        <dbReference type="ChEBI" id="CHEBI:57327"/>
        <dbReference type="ChEBI" id="CHEBI:57384"/>
        <dbReference type="ChEBI" id="CHEBI:57783"/>
        <dbReference type="ChEBI" id="CHEBI:58349"/>
        <dbReference type="ChEBI" id="CHEBI:87848"/>
        <dbReference type="ChEBI" id="CHEBI:142236"/>
        <dbReference type="EC" id="2.3.1.292"/>
    </reaction>
</comment>
<dbReference type="CDD" id="cd02440">
    <property type="entry name" value="AdoMet_MTases"/>
    <property type="match status" value="1"/>
</dbReference>
<feature type="domain" description="Ketosynthase family 3 (KS3)" evidence="22">
    <location>
        <begin position="12"/>
        <end position="440"/>
    </location>
</feature>
<dbReference type="InterPro" id="IPR001227">
    <property type="entry name" value="Ac_transferase_dom_sf"/>
</dbReference>
<evidence type="ECO:0000256" key="15">
    <source>
        <dbReference type="ARBA" id="ARBA00058455"/>
    </source>
</evidence>
<dbReference type="Gene3D" id="3.40.47.10">
    <property type="match status" value="1"/>
</dbReference>
<reference evidence="23" key="1">
    <citation type="journal article" date="2014" name="Int. J. Syst. Evol. Microbiol.">
        <title>Complete genome sequence of Corynebacterium casei LMG S-19264T (=DSM 44701T), isolated from a smear-ripened cheese.</title>
        <authorList>
            <consortium name="US DOE Joint Genome Institute (JGI-PGF)"/>
            <person name="Walter F."/>
            <person name="Albersmeier A."/>
            <person name="Kalinowski J."/>
            <person name="Ruckert C."/>
        </authorList>
    </citation>
    <scope>NUCLEOTIDE SEQUENCE</scope>
    <source>
        <strain evidence="23">CGMCC 1.15254</strain>
    </source>
</reference>
<proteinExistence type="predicted"/>
<dbReference type="InterPro" id="IPR057326">
    <property type="entry name" value="KR_dom"/>
</dbReference>
<dbReference type="InterPro" id="IPR049490">
    <property type="entry name" value="C883_1060-like_KR_N"/>
</dbReference>
<keyword evidence="8" id="KW-0560">Oxidoreductase</keyword>
<evidence type="ECO:0000313" key="24">
    <source>
        <dbReference type="Proteomes" id="UP000632498"/>
    </source>
</evidence>
<evidence type="ECO:0000256" key="16">
    <source>
        <dbReference type="ARBA" id="ARBA00066974"/>
    </source>
</evidence>
<dbReference type="InterPro" id="IPR036291">
    <property type="entry name" value="NAD(P)-bd_dom_sf"/>
</dbReference>
<dbReference type="GO" id="GO:0016491">
    <property type="term" value="F:oxidoreductase activity"/>
    <property type="evidence" value="ECO:0007669"/>
    <property type="project" value="UniProtKB-KW"/>
</dbReference>
<dbReference type="SMART" id="SM00823">
    <property type="entry name" value="PKS_PP"/>
    <property type="match status" value="1"/>
</dbReference>
<keyword evidence="24" id="KW-1185">Reference proteome</keyword>
<dbReference type="PANTHER" id="PTHR43775">
    <property type="entry name" value="FATTY ACID SYNTHASE"/>
    <property type="match status" value="1"/>
</dbReference>
<evidence type="ECO:0000256" key="4">
    <source>
        <dbReference type="ARBA" id="ARBA00022553"/>
    </source>
</evidence>
<evidence type="ECO:0000313" key="23">
    <source>
        <dbReference type="EMBL" id="GGF55267.1"/>
    </source>
</evidence>
<evidence type="ECO:0000256" key="10">
    <source>
        <dbReference type="ARBA" id="ARBA00023268"/>
    </source>
</evidence>
<dbReference type="SUPFAM" id="SSF51735">
    <property type="entry name" value="NAD(P)-binding Rossmann-fold domains"/>
    <property type="match status" value="2"/>
</dbReference>
<evidence type="ECO:0000256" key="5">
    <source>
        <dbReference type="ARBA" id="ARBA00022679"/>
    </source>
</evidence>
<evidence type="ECO:0000259" key="21">
    <source>
        <dbReference type="PROSITE" id="PS50075"/>
    </source>
</evidence>
<evidence type="ECO:0000256" key="11">
    <source>
        <dbReference type="ARBA" id="ARBA00050973"/>
    </source>
</evidence>
<protein>
    <recommendedName>
        <fullName evidence="17">Phenolphthiocerol/phthiocerol polyketide synthase subunit E</fullName>
        <ecNumber evidence="16">2.3.1.292</ecNumber>
    </recommendedName>
    <alternativeName>
        <fullName evidence="19">(Phenol)carboxyphthiodiolenone synthase subunit E</fullName>
    </alternativeName>
    <alternativeName>
        <fullName evidence="20">Beta-ketoacyl-acyl-carrier-protein synthase I</fullName>
    </alternativeName>
    <alternativeName>
        <fullName evidence="18">Phthiocerol synthesis polyketide synthase type I PpsE</fullName>
    </alternativeName>
</protein>
<dbReference type="Pfam" id="PF00550">
    <property type="entry name" value="PP-binding"/>
    <property type="match status" value="1"/>
</dbReference>
<name>A0A917BQT3_9PROT</name>
<dbReference type="InterPro" id="IPR013968">
    <property type="entry name" value="PKS_KR"/>
</dbReference>
<dbReference type="Pfam" id="PF08659">
    <property type="entry name" value="KR"/>
    <property type="match status" value="1"/>
</dbReference>
<dbReference type="Gene3D" id="3.30.70.3290">
    <property type="match status" value="1"/>
</dbReference>
<dbReference type="PROSITE" id="PS50075">
    <property type="entry name" value="CARRIER"/>
    <property type="match status" value="1"/>
</dbReference>
<evidence type="ECO:0000256" key="2">
    <source>
        <dbReference type="ARBA" id="ARBA00001957"/>
    </source>
</evidence>
<dbReference type="InterPro" id="IPR006162">
    <property type="entry name" value="Ppantetheine_attach_site"/>
</dbReference>
<dbReference type="Proteomes" id="UP000632498">
    <property type="component" value="Unassembled WGS sequence"/>
</dbReference>
<dbReference type="InterPro" id="IPR020806">
    <property type="entry name" value="PKS_PP-bd"/>
</dbReference>
<comment type="cofactor">
    <cofactor evidence="2">
        <name>pantetheine 4'-phosphate</name>
        <dbReference type="ChEBI" id="CHEBI:47942"/>
    </cofactor>
</comment>
<dbReference type="PROSITE" id="PS00606">
    <property type="entry name" value="KS3_1"/>
    <property type="match status" value="1"/>
</dbReference>
<evidence type="ECO:0000256" key="20">
    <source>
        <dbReference type="ARBA" id="ARBA00084020"/>
    </source>
</evidence>
<evidence type="ECO:0000259" key="22">
    <source>
        <dbReference type="PROSITE" id="PS52004"/>
    </source>
</evidence>
<gene>
    <name evidence="23" type="ORF">GCM10011332_05820</name>
</gene>
<dbReference type="SMART" id="SM00825">
    <property type="entry name" value="PKS_KS"/>
    <property type="match status" value="1"/>
</dbReference>
<comment type="catalytic activity">
    <reaction evidence="13">
        <text>docosanoyl-[(phenol)carboxyphthiodiolenone synthase] + 2 (S)-methylmalonyl-CoA + 3 malonyl-CoA + 5 NADPH + 10 H(+) = C34-carboxyphthiodiolenone-[(phenol)carboxyphthiodiolenone synthase] + 5 CO2 + 5 NADP(+) + 5 CoA + 2 H2O</text>
        <dbReference type="Rhea" id="RHEA:57752"/>
        <dbReference type="Rhea" id="RHEA-COMP:14987"/>
        <dbReference type="Rhea" id="RHEA-COMP:14988"/>
        <dbReference type="ChEBI" id="CHEBI:15377"/>
        <dbReference type="ChEBI" id="CHEBI:15378"/>
        <dbReference type="ChEBI" id="CHEBI:16526"/>
        <dbReference type="ChEBI" id="CHEBI:57287"/>
        <dbReference type="ChEBI" id="CHEBI:57327"/>
        <dbReference type="ChEBI" id="CHEBI:57384"/>
        <dbReference type="ChEBI" id="CHEBI:57783"/>
        <dbReference type="ChEBI" id="CHEBI:58349"/>
        <dbReference type="ChEBI" id="CHEBI:142237"/>
        <dbReference type="ChEBI" id="CHEBI:142238"/>
        <dbReference type="EC" id="2.3.1.292"/>
    </reaction>
</comment>
<dbReference type="InterPro" id="IPR018201">
    <property type="entry name" value="Ketoacyl_synth_AS"/>
</dbReference>
<dbReference type="Pfam" id="PF21394">
    <property type="entry name" value="Beta-ketacyl_N"/>
    <property type="match status" value="1"/>
</dbReference>
<dbReference type="SMART" id="SM00827">
    <property type="entry name" value="PKS_AT"/>
    <property type="match status" value="1"/>
</dbReference>
<keyword evidence="5" id="KW-0808">Transferase</keyword>
<keyword evidence="9" id="KW-0443">Lipid metabolism</keyword>
<evidence type="ECO:0000256" key="1">
    <source>
        <dbReference type="ARBA" id="ARBA00001937"/>
    </source>
</evidence>
<accession>A0A917BQT3</accession>
<dbReference type="InterPro" id="IPR009081">
    <property type="entry name" value="PP-bd_ACP"/>
</dbReference>
<dbReference type="FunFam" id="1.10.1200.10:FF:000005">
    <property type="entry name" value="Nonribosomal peptide synthetase 1"/>
    <property type="match status" value="1"/>
</dbReference>
<evidence type="ECO:0000256" key="19">
    <source>
        <dbReference type="ARBA" id="ARBA00078169"/>
    </source>
</evidence>
<dbReference type="InterPro" id="IPR013217">
    <property type="entry name" value="Methyltransf_12"/>
</dbReference>
<dbReference type="GO" id="GO:0004312">
    <property type="term" value="F:fatty acid synthase activity"/>
    <property type="evidence" value="ECO:0007669"/>
    <property type="project" value="TreeGrafter"/>
</dbReference>
<dbReference type="PROSITE" id="PS52004">
    <property type="entry name" value="KS3_2"/>
    <property type="match status" value="1"/>
</dbReference>
<evidence type="ECO:0000256" key="17">
    <source>
        <dbReference type="ARBA" id="ARBA00073623"/>
    </source>
</evidence>
<dbReference type="InterPro" id="IPR014043">
    <property type="entry name" value="Acyl_transferase_dom"/>
</dbReference>
<evidence type="ECO:0000256" key="18">
    <source>
        <dbReference type="ARBA" id="ARBA00075053"/>
    </source>
</evidence>
<dbReference type="Pfam" id="PF08242">
    <property type="entry name" value="Methyltransf_12"/>
    <property type="match status" value="1"/>
</dbReference>
<dbReference type="RefSeq" id="WP_188661377.1">
    <property type="nucleotide sequence ID" value="NZ_BMHV01000003.1"/>
</dbReference>
<dbReference type="SUPFAM" id="SSF53335">
    <property type="entry name" value="S-adenosyl-L-methionine-dependent methyltransferases"/>
    <property type="match status" value="1"/>
</dbReference>
<dbReference type="Gene3D" id="3.40.50.150">
    <property type="entry name" value="Vaccinia Virus protein VP39"/>
    <property type="match status" value="1"/>
</dbReference>
<dbReference type="InterPro" id="IPR036736">
    <property type="entry name" value="ACP-like_sf"/>
</dbReference>
<keyword evidence="3" id="KW-0596">Phosphopantetheine</keyword>
<dbReference type="SUPFAM" id="SSF47336">
    <property type="entry name" value="ACP-like"/>
    <property type="match status" value="1"/>
</dbReference>
<evidence type="ECO:0000256" key="9">
    <source>
        <dbReference type="ARBA" id="ARBA00023098"/>
    </source>
</evidence>
<dbReference type="InterPro" id="IPR014031">
    <property type="entry name" value="Ketoacyl_synth_C"/>
</dbReference>
<comment type="cofactor">
    <cofactor evidence="1">
        <name>NADP(+)</name>
        <dbReference type="ChEBI" id="CHEBI:58349"/>
    </cofactor>
</comment>
<dbReference type="CDD" id="cd00833">
    <property type="entry name" value="PKS"/>
    <property type="match status" value="1"/>
</dbReference>
<keyword evidence="6" id="KW-0276">Fatty acid metabolism</keyword>
<organism evidence="23 24">
    <name type="scientific">Terasakiella brassicae</name>
    <dbReference type="NCBI Taxonomy" id="1634917"/>
    <lineage>
        <taxon>Bacteria</taxon>
        <taxon>Pseudomonadati</taxon>
        <taxon>Pseudomonadota</taxon>
        <taxon>Alphaproteobacteria</taxon>
        <taxon>Rhodospirillales</taxon>
        <taxon>Terasakiellaceae</taxon>
        <taxon>Terasakiella</taxon>
    </lineage>
</organism>
<dbReference type="GO" id="GO:0034081">
    <property type="term" value="C:polyketide synthase complex"/>
    <property type="evidence" value="ECO:0007669"/>
    <property type="project" value="UniProtKB-ARBA"/>
</dbReference>
<feature type="domain" description="Carrier" evidence="21">
    <location>
        <begin position="1791"/>
        <end position="1866"/>
    </location>
</feature>
<dbReference type="Pfam" id="PF22621">
    <property type="entry name" value="CurL-like_PKS_C"/>
    <property type="match status" value="1"/>
</dbReference>
<comment type="catalytic activity">
    <reaction evidence="12">
        <text>19-(4-hydroxyphenyl)nonadecanoyl-[(phenol)carboxyphthiodiolenone synthase] + 2 (S)-methylmalonyl-CoA + 3 malonyl-CoA + 5 NADPH + 10 H(+) = C37-(phenol)carboxyphthiodiolenone-[(phenol)carboxyphthiodiolenone synthase] + 5 CO2 + 5 NADP(+) + 5 CoA + 2 H2O</text>
        <dbReference type="Rhea" id="RHEA:57760"/>
        <dbReference type="Rhea" id="RHEA-COMP:14273"/>
        <dbReference type="Rhea" id="RHEA-COMP:14990"/>
        <dbReference type="ChEBI" id="CHEBI:15377"/>
        <dbReference type="ChEBI" id="CHEBI:15378"/>
        <dbReference type="ChEBI" id="CHEBI:16526"/>
        <dbReference type="ChEBI" id="CHEBI:57287"/>
        <dbReference type="ChEBI" id="CHEBI:57327"/>
        <dbReference type="ChEBI" id="CHEBI:57384"/>
        <dbReference type="ChEBI" id="CHEBI:57783"/>
        <dbReference type="ChEBI" id="CHEBI:58349"/>
        <dbReference type="ChEBI" id="CHEBI:133301"/>
        <dbReference type="ChEBI" id="CHEBI:142260"/>
        <dbReference type="EC" id="2.3.1.292"/>
    </reaction>
</comment>
<comment type="caution">
    <text evidence="23">The sequence shown here is derived from an EMBL/GenBank/DDBJ whole genome shotgun (WGS) entry which is preliminary data.</text>
</comment>
<sequence>MNNMDTSFADDTNDIAVIGLSCRFPGAQNYHEYWQNLISGTETIRHFSDEELLAAGVEPDLLNHPDYVKAQGVLDDIKGFDAEFFGISPTEAEIIDPQHRLFLEQSWAALEDAGYDPDQFDGRIGIYGGSGLNSYLLRAMMENPQAVMDKGPYLVLASSDKDYMCTRVSYKMNLKGTSLSVSTACSTSLVAVDLACQSLLSYQNDMVLAGGVTLQVPHISGYLYEEGGTQSKDGHCRAFDANSSGLVGGSGVGLIVLKRLDDAMRDQDRILAIIKGSATNNDGALKAGYTSPSVEGQAEVVAEAQANADVHPETIQYIEAHGTGTRLGDPIEIKALSKAFRAKTDKTGFCKIGSVKSNMGHLDSAAGIAGLIKTVLSLHHRQIPPSLHFERPNPEIDFESSPFHVNITLCDWPTPDNTPRRAGVSSFGIGGTNAHVIVEEAPTLQREKASTDHPVILPLSAKNENALHQACDNLASYLKNNPDTNLNDVAFTLQQGRKTFDYRKGVVCHDIPSAIDALQKVLNHPAQAARPVQTVFMFPGQGAQYLEMGKGLYADFPVFRQSIDKCADILLPKILWDIRDYINGSAKGDIKRTDIAQPLLFSIEYALAQLLRSFGITPDKMIGHSLGEYVCAALSGVFSLKDALELVAIRGELMQKMAKGDMLGVAIPFEKIVDDLGDNLSLAAHNAPDRCVISGTSQDITELANKLSAKGIEHTHLHTSHAFHSAAMDPMLDEFAKAVSRLERHAPTLPFIANLTGKLITNEQAQSVNYWVDHLRHTVQFANGLQTLQEQGQHLFIEVGPGTALASFAKLTLQATPLSTMRHIRDDKPDSHAFLNAITACWEKGCPADWSEIIAPNAQRIGLPPYPFQHKPYWISATDQNPKNTHSPHVQDWFYVPSWKREAPLCTTSATDDLTLVFMDQTGIGTQIAQQSENTICVYAGLEYRKLTARSYEIRPAEKDDYLALLNDLEKLPDTIIHGWSLDMTNDQSLEHTLDHGFYSLISLVQALGLREDALSLHILCKNLNDVNGQEPLCAEQALILGPLRVIPVEHPHIQCKAIDLCDQTPIAQIIAEINQPSAHYANGQLIALRGSHRWSPCFEQILIDDNDTTHLREGGTYMIAGGLNGIGLELARHLAQTHHANLALCGTASIPDRADWDAYLSNQQTTSENLLHLGGLDPVEIEHRIDQSLGIQGIETYDGFVEKVDRLCSLYICRFFGESGLDMTKGRSYSHTDLIHHFAIQDKFVKLFNYILKVLVQDDMIARHDDQITFLKNPIDADDPRPLHNELIRQFPDFKPIFDVFEHCMKDYAKALSGEIEAVGVLFPGGGESIWDKATKAIPEHTRHRVYTEMARDLMLEKIAKNPNKTLRILELGAGAGVFSDVVLPALTGKNVEYTFTDIGKSFVLKAERNARENGLDFMKFGLLDISQDPIAQGFEANSYDIILELDCVHATHQMRETMAQVKKILAPNGMVLFVESVVTQRWMNLPLGLLEGWWYFQDEDLRQDSPLLTLEKWENLFQDCGFKVATYPQSGTRRDHADSGLIVGEKITSGAHTDPIAQKIHSIRELESFGAHVLPLCADISDKTSMKAAIEQTEETFGPLHGFIQTAAFENRGPILSKTKSPHANEFLPKVQGSRNVMDLLGDKGLDFILLSSSHSAYDVGAGDVEYCSSNAFVDHFAAQQARTGKTPVIAVNWDRWRGVGMAQAYEAMMKKRLGHIPVGGMSTAQGCETFKRILSLQTLPSQIVISTCDFNERTAHKDILHQNTQEAGSAEISDNVHSRSALLGDYIAAQTDNQKQMIAVWQEVLAIPQIGIEDNFYDLGGDSLIAIKVLSRLRDFFQVELSVNDLFERPTVKQLCERLEVINWAQDEDASDCDEMEEGVL</sequence>
<dbReference type="PANTHER" id="PTHR43775:SF51">
    <property type="entry name" value="INACTIVE PHENOLPHTHIOCEROL SYNTHESIS POLYKETIDE SYNTHASE TYPE I PKS1-RELATED"/>
    <property type="match status" value="1"/>
</dbReference>
<dbReference type="InterPro" id="IPR029063">
    <property type="entry name" value="SAM-dependent_MTases_sf"/>
</dbReference>
<evidence type="ECO:0000256" key="8">
    <source>
        <dbReference type="ARBA" id="ARBA00023002"/>
    </source>
</evidence>
<dbReference type="Gene3D" id="3.40.366.10">
    <property type="entry name" value="Malonyl-Coenzyme A Acyl Carrier Protein, domain 2"/>
    <property type="match status" value="1"/>
</dbReference>
<dbReference type="SUPFAM" id="SSF53901">
    <property type="entry name" value="Thiolase-like"/>
    <property type="match status" value="1"/>
</dbReference>
<dbReference type="InterPro" id="IPR014030">
    <property type="entry name" value="Ketoacyl_synth_N"/>
</dbReference>
<reference evidence="23" key="2">
    <citation type="submission" date="2020-09" db="EMBL/GenBank/DDBJ databases">
        <authorList>
            <person name="Sun Q."/>
            <person name="Zhou Y."/>
        </authorList>
    </citation>
    <scope>NUCLEOTIDE SEQUENCE</scope>
    <source>
        <strain evidence="23">CGMCC 1.15254</strain>
    </source>
</reference>
<comment type="catalytic activity">
    <reaction evidence="11">
        <text>17-(4-hydroxyphenyl)heptadecanoyl-[(phenol)carboxyphthiodiolenone synthase] + 2 (S)-methylmalonyl-CoA + 3 malonyl-CoA + 5 NADPH + 10 H(+) = C35-(phenol)carboxyphthiodiolenone-[(phenol)carboxyphthiodiolenone synthase] + 5 CO2 + 5 NADP(+) + 5 CoA + 2 H2O</text>
        <dbReference type="Rhea" id="RHEA:57756"/>
        <dbReference type="Rhea" id="RHEA-COMP:14272"/>
        <dbReference type="Rhea" id="RHEA-COMP:14989"/>
        <dbReference type="ChEBI" id="CHEBI:15377"/>
        <dbReference type="ChEBI" id="CHEBI:15378"/>
        <dbReference type="ChEBI" id="CHEBI:16526"/>
        <dbReference type="ChEBI" id="CHEBI:57287"/>
        <dbReference type="ChEBI" id="CHEBI:57327"/>
        <dbReference type="ChEBI" id="CHEBI:57384"/>
        <dbReference type="ChEBI" id="CHEBI:57783"/>
        <dbReference type="ChEBI" id="CHEBI:58349"/>
        <dbReference type="ChEBI" id="CHEBI:133300"/>
        <dbReference type="ChEBI" id="CHEBI:142259"/>
        <dbReference type="EC" id="2.3.1.292"/>
    </reaction>
</comment>
<evidence type="ECO:0000256" key="14">
    <source>
        <dbReference type="ARBA" id="ARBA00052745"/>
    </source>
</evidence>
<dbReference type="InterPro" id="IPR020841">
    <property type="entry name" value="PKS_Beta-ketoAc_synthase_dom"/>
</dbReference>
<dbReference type="SMART" id="SM00822">
    <property type="entry name" value="PKS_KR"/>
    <property type="match status" value="1"/>
</dbReference>
<dbReference type="Gene3D" id="1.10.1200.10">
    <property type="entry name" value="ACP-like"/>
    <property type="match status" value="1"/>
</dbReference>
<keyword evidence="10" id="KW-0511">Multifunctional enzyme</keyword>
<dbReference type="GO" id="GO:0004315">
    <property type="term" value="F:3-oxoacyl-[acyl-carrier-protein] synthase activity"/>
    <property type="evidence" value="ECO:0007669"/>
    <property type="project" value="InterPro"/>
</dbReference>
<dbReference type="FunFam" id="3.40.47.10:FF:000042">
    <property type="entry name" value="Polyketide synthase Pks13"/>
    <property type="match status" value="1"/>
</dbReference>
<evidence type="ECO:0000256" key="6">
    <source>
        <dbReference type="ARBA" id="ARBA00022832"/>
    </source>
</evidence>